<dbReference type="EMBL" id="AM406670">
    <property type="protein sequence ID" value="CAL94488.1"/>
    <property type="molecule type" value="Genomic_DNA"/>
</dbReference>
<sequence length="105" mass="11611">MSNQITIRSLSPADVAAFFRPIFEGDVANSPSVAGLPIAALQLLTGKTSRELRRLTESQRARLFAAARPLNPHFFECLDGLTRFVDEALPVLEAFARREKDLGKQ</sequence>
<protein>
    <submittedName>
        <fullName evidence="1">Uncharacterized protein</fullName>
    </submittedName>
</protein>
<dbReference type="KEGG" id="azo:azo1871"/>
<dbReference type="Proteomes" id="UP000002588">
    <property type="component" value="Chromosome"/>
</dbReference>
<name>A1K6N3_AZOSB</name>
<dbReference type="RefSeq" id="WP_011765604.1">
    <property type="nucleotide sequence ID" value="NC_008702.1"/>
</dbReference>
<keyword evidence="2" id="KW-1185">Reference proteome</keyword>
<evidence type="ECO:0000313" key="2">
    <source>
        <dbReference type="Proteomes" id="UP000002588"/>
    </source>
</evidence>
<dbReference type="HOGENOM" id="CLU_2230950_0_0_4"/>
<reference evidence="1 2" key="1">
    <citation type="journal article" date="2006" name="Nat. Biotechnol.">
        <title>Complete genome of the mutualistic, N2-fixing grass endophyte Azoarcus sp. strain BH72.</title>
        <authorList>
            <person name="Krause A."/>
            <person name="Ramakumar A."/>
            <person name="Bartels D."/>
            <person name="Battistoni F."/>
            <person name="Bekel T."/>
            <person name="Boch J."/>
            <person name="Boehm M."/>
            <person name="Friedrich F."/>
            <person name="Hurek T."/>
            <person name="Krause L."/>
            <person name="Linke B."/>
            <person name="McHardy A.C."/>
            <person name="Sarkar A."/>
            <person name="Schneiker S."/>
            <person name="Syed A.A."/>
            <person name="Thauer R."/>
            <person name="Vorhoelter F.-J."/>
            <person name="Weidner S."/>
            <person name="Puehler A."/>
            <person name="Reinhold-Hurek B."/>
            <person name="Kaiser O."/>
            <person name="Goesmann A."/>
        </authorList>
    </citation>
    <scope>NUCLEOTIDE SEQUENCE [LARGE SCALE GENOMIC DNA]</scope>
    <source>
        <strain evidence="1 2">BH72</strain>
    </source>
</reference>
<evidence type="ECO:0000313" key="1">
    <source>
        <dbReference type="EMBL" id="CAL94488.1"/>
    </source>
</evidence>
<dbReference type="STRING" id="62928.azo1871"/>
<gene>
    <name evidence="1" type="ordered locus">azo1871</name>
</gene>
<accession>A1K6N3</accession>
<dbReference type="AlphaFoldDB" id="A1K6N3"/>
<organism evidence="1 2">
    <name type="scientific">Azoarcus sp. (strain BH72)</name>
    <dbReference type="NCBI Taxonomy" id="418699"/>
    <lineage>
        <taxon>Bacteria</taxon>
        <taxon>Pseudomonadati</taxon>
        <taxon>Pseudomonadota</taxon>
        <taxon>Betaproteobacteria</taxon>
        <taxon>Rhodocyclales</taxon>
        <taxon>Zoogloeaceae</taxon>
        <taxon>Azoarcus</taxon>
    </lineage>
</organism>
<proteinExistence type="predicted"/>